<evidence type="ECO:0000256" key="2">
    <source>
        <dbReference type="ARBA" id="ARBA00004170"/>
    </source>
</evidence>
<dbReference type="GO" id="GO:0042777">
    <property type="term" value="P:proton motive force-driven plasma membrane ATP synthesis"/>
    <property type="evidence" value="ECO:0007669"/>
    <property type="project" value="UniProtKB-UniRule"/>
</dbReference>
<dbReference type="Gene3D" id="3.40.1380.10">
    <property type="match status" value="1"/>
</dbReference>
<comment type="function">
    <text evidence="1 10">Produces ATP from ADP in the presence of a proton gradient across the membrane. The gamma chain is believed to be important in regulating ATPase activity and the flow of protons through the CF(0) complex.</text>
</comment>
<dbReference type="GO" id="GO:0045259">
    <property type="term" value="C:proton-transporting ATP synthase complex"/>
    <property type="evidence" value="ECO:0007669"/>
    <property type="project" value="UniProtKB-KW"/>
</dbReference>
<comment type="subcellular location">
    <subcellularLocation>
        <location evidence="10">Cell membrane</location>
        <topology evidence="10">Peripheral membrane protein</topology>
    </subcellularLocation>
    <subcellularLocation>
        <location evidence="2">Membrane</location>
        <topology evidence="2">Peripheral membrane protein</topology>
    </subcellularLocation>
</comment>
<comment type="subunit">
    <text evidence="10">F-type ATPases have 2 components, CF(1) - the catalytic core - and CF(0) - the membrane proton channel. CF(1) has five subunits: alpha(3), beta(3), gamma(1), delta(1), epsilon(1). CF(0) has three main subunits: a, b and c.</text>
</comment>
<keyword evidence="6 10" id="KW-0406">Ion transport</keyword>
<dbReference type="AlphaFoldDB" id="A0A0G0IGJ8"/>
<evidence type="ECO:0000256" key="8">
    <source>
        <dbReference type="ARBA" id="ARBA00023196"/>
    </source>
</evidence>
<dbReference type="PANTHER" id="PTHR11693">
    <property type="entry name" value="ATP SYNTHASE GAMMA CHAIN"/>
    <property type="match status" value="1"/>
</dbReference>
<dbReference type="Proteomes" id="UP000034366">
    <property type="component" value="Unassembled WGS sequence"/>
</dbReference>
<name>A0A0G0IGJ8_9BACT</name>
<comment type="similarity">
    <text evidence="3 10">Belongs to the ATPase gamma chain family.</text>
</comment>
<keyword evidence="4 10" id="KW-0813">Transport</keyword>
<dbReference type="GO" id="GO:0005886">
    <property type="term" value="C:plasma membrane"/>
    <property type="evidence" value="ECO:0007669"/>
    <property type="project" value="UniProtKB-SubCell"/>
</dbReference>
<evidence type="ECO:0000256" key="1">
    <source>
        <dbReference type="ARBA" id="ARBA00003456"/>
    </source>
</evidence>
<evidence type="ECO:0000256" key="6">
    <source>
        <dbReference type="ARBA" id="ARBA00023065"/>
    </source>
</evidence>
<accession>A0A0G0IGJ8</accession>
<evidence type="ECO:0000313" key="12">
    <source>
        <dbReference type="Proteomes" id="UP000034366"/>
    </source>
</evidence>
<evidence type="ECO:0000256" key="3">
    <source>
        <dbReference type="ARBA" id="ARBA00007681"/>
    </source>
</evidence>
<organism evidence="11 12">
    <name type="scientific">Candidatus Woesebacteria bacterium GW2011_GWD1_38_10</name>
    <dbReference type="NCBI Taxonomy" id="1618592"/>
    <lineage>
        <taxon>Bacteria</taxon>
        <taxon>Candidatus Woeseibacteriota</taxon>
    </lineage>
</organism>
<dbReference type="PANTHER" id="PTHR11693:SF22">
    <property type="entry name" value="ATP SYNTHASE SUBUNIT GAMMA, MITOCHONDRIAL"/>
    <property type="match status" value="1"/>
</dbReference>
<proteinExistence type="inferred from homology"/>
<dbReference type="PRINTS" id="PR00126">
    <property type="entry name" value="ATPASEGAMMA"/>
</dbReference>
<dbReference type="SUPFAM" id="SSF52943">
    <property type="entry name" value="ATP synthase (F1-ATPase), gamma subunit"/>
    <property type="match status" value="1"/>
</dbReference>
<dbReference type="InterPro" id="IPR035968">
    <property type="entry name" value="ATP_synth_F1_ATPase_gsu"/>
</dbReference>
<dbReference type="HAMAP" id="MF_00815">
    <property type="entry name" value="ATP_synth_gamma_bact"/>
    <property type="match status" value="1"/>
</dbReference>
<dbReference type="GO" id="GO:0005524">
    <property type="term" value="F:ATP binding"/>
    <property type="evidence" value="ECO:0007669"/>
    <property type="project" value="UniProtKB-UniRule"/>
</dbReference>
<dbReference type="EMBL" id="LBTW01000009">
    <property type="protein sequence ID" value="KKQ50110.1"/>
    <property type="molecule type" value="Genomic_DNA"/>
</dbReference>
<dbReference type="NCBIfam" id="TIGR01146">
    <property type="entry name" value="ATPsyn_F1gamma"/>
    <property type="match status" value="1"/>
</dbReference>
<evidence type="ECO:0000256" key="4">
    <source>
        <dbReference type="ARBA" id="ARBA00022448"/>
    </source>
</evidence>
<gene>
    <name evidence="10" type="primary">atpG</name>
    <name evidence="11" type="ORF">US67_C0009G0013</name>
</gene>
<keyword evidence="9 10" id="KW-0066">ATP synthesis</keyword>
<dbReference type="Pfam" id="PF00231">
    <property type="entry name" value="ATP-synt"/>
    <property type="match status" value="1"/>
</dbReference>
<keyword evidence="8 10" id="KW-0139">CF(1)</keyword>
<keyword evidence="5 10" id="KW-0375">Hydrogen ion transport</keyword>
<comment type="caution">
    <text evidence="11">The sequence shown here is derived from an EMBL/GenBank/DDBJ whole genome shotgun (WGS) entry which is preliminary data.</text>
</comment>
<keyword evidence="7 10" id="KW-0472">Membrane</keyword>
<dbReference type="CDD" id="cd12151">
    <property type="entry name" value="F1-ATPase_gamma"/>
    <property type="match status" value="1"/>
</dbReference>
<evidence type="ECO:0000256" key="9">
    <source>
        <dbReference type="ARBA" id="ARBA00023310"/>
    </source>
</evidence>
<evidence type="ECO:0000256" key="7">
    <source>
        <dbReference type="ARBA" id="ARBA00023136"/>
    </source>
</evidence>
<dbReference type="GO" id="GO:0046933">
    <property type="term" value="F:proton-transporting ATP synthase activity, rotational mechanism"/>
    <property type="evidence" value="ECO:0007669"/>
    <property type="project" value="UniProtKB-UniRule"/>
</dbReference>
<evidence type="ECO:0000313" key="11">
    <source>
        <dbReference type="EMBL" id="KKQ50110.1"/>
    </source>
</evidence>
<sequence length="290" mass="32758">MANQKAIKKRLSSVKNIKKISKALEMVAASKVQKAQEKALASKPFADRIFELMQRLDSKVSEKEIPLLRKDKITGNRLFIIVTSDRGLCGSLNSNLLRHISSFLENFKDGTNYFITVGKKGRFFSLEHGELLADFSDAKPKESAVTYITRSAMDEFLEKRIDSVYIVYSDFVSALNQEAKVKQILPLVGNKKAGFEEEKNIKNGSKYTYEPDETELLNMVIPFYLETQVRDVIFESEASEHSARMVAMKNATDNADNLSYNLNLQYNKIRQQAITTEISDIVTASASLTK</sequence>
<dbReference type="PATRIC" id="fig|1618592.3.peg.216"/>
<evidence type="ECO:0000256" key="10">
    <source>
        <dbReference type="HAMAP-Rule" id="MF_00815"/>
    </source>
</evidence>
<dbReference type="Gene3D" id="1.10.287.80">
    <property type="entry name" value="ATP synthase, gamma subunit, helix hairpin domain"/>
    <property type="match status" value="1"/>
</dbReference>
<dbReference type="InterPro" id="IPR000131">
    <property type="entry name" value="ATP_synth_F1_gsu"/>
</dbReference>
<reference evidence="11 12" key="1">
    <citation type="journal article" date="2015" name="Nature">
        <title>rRNA introns, odd ribosomes, and small enigmatic genomes across a large radiation of phyla.</title>
        <authorList>
            <person name="Brown C.T."/>
            <person name="Hug L.A."/>
            <person name="Thomas B.C."/>
            <person name="Sharon I."/>
            <person name="Castelle C.J."/>
            <person name="Singh A."/>
            <person name="Wilkins M.J."/>
            <person name="Williams K.H."/>
            <person name="Banfield J.F."/>
        </authorList>
    </citation>
    <scope>NUCLEOTIDE SEQUENCE [LARGE SCALE GENOMIC DNA]</scope>
</reference>
<evidence type="ECO:0000256" key="5">
    <source>
        <dbReference type="ARBA" id="ARBA00022781"/>
    </source>
</evidence>
<protein>
    <recommendedName>
        <fullName evidence="10">ATP synthase gamma chain</fullName>
    </recommendedName>
    <alternativeName>
        <fullName evidence="10">ATP synthase F1 sector gamma subunit</fullName>
    </alternativeName>
    <alternativeName>
        <fullName evidence="10">F-ATPase gamma subunit</fullName>
    </alternativeName>
</protein>
<keyword evidence="10" id="KW-1003">Cell membrane</keyword>